<accession>A0A0A1TZN5</accession>
<keyword evidence="1" id="KW-0812">Transmembrane</keyword>
<gene>
    <name evidence="3" type="ORF">EIN_409540</name>
</gene>
<dbReference type="KEGG" id="eiv:EIN_409540"/>
<feature type="transmembrane region" description="Helical" evidence="1">
    <location>
        <begin position="597"/>
        <end position="621"/>
    </location>
</feature>
<dbReference type="OrthoDB" id="270568at2759"/>
<dbReference type="OMA" id="LIWQHET"/>
<dbReference type="PANTHER" id="PTHR34284:SF1">
    <property type="entry name" value="FG-GAP REPEAT-CONTAINING PROTEIN"/>
    <property type="match status" value="1"/>
</dbReference>
<keyword evidence="1" id="KW-0472">Membrane</keyword>
<dbReference type="InterPro" id="IPR028994">
    <property type="entry name" value="Integrin_alpha_N"/>
</dbReference>
<dbReference type="Proteomes" id="UP000014680">
    <property type="component" value="Unassembled WGS sequence"/>
</dbReference>
<dbReference type="VEuPathDB" id="AmoebaDB:EIN_409540"/>
<proteinExistence type="predicted"/>
<evidence type="ECO:0000313" key="4">
    <source>
        <dbReference type="Proteomes" id="UP000014680"/>
    </source>
</evidence>
<protein>
    <recommendedName>
        <fullName evidence="5">FG-GAP repeat-containing protein</fullName>
    </recommendedName>
</protein>
<feature type="chain" id="PRO_5001980396" description="FG-GAP repeat-containing protein" evidence="2">
    <location>
        <begin position="23"/>
        <end position="625"/>
    </location>
</feature>
<keyword evidence="4" id="KW-1185">Reference proteome</keyword>
<sequence length="625" mass="70938">MNVFKWVVLVACFCLWIFLLKGQSLTQMEQLFSEKYAANLGSTLNVVPIISDIDGDGLNEILVAPYGVGKLIMYKYEKGNLVIKQTATIPSSSQPIYMTTGYDKPFVRNEPRQQTVIVVLRNFDVLCFNSDLTLRWTNNVYKEHALTYVEEVSGLVVPYVIQTKVNGGVILAFRTTQDWYNNNNVGFEEDLRVTLNRTFEEQKEDLMYDDDNIDQETVDHMNYYCLSIKDGQVVWQHEVDDDQDYLDLVKNTDVAGEYKLSKLFGMSYKGAEEIQWHEFHDSIYKNLPHQWASFRDTQITVSHFSRDLTSNPETYDNSRLEMPGMKVQTKTKIDRITNPNVVVIHQKNGLEAVHLFSGKPLVHLSLRATSDAGSSAFADINGDDALEEVFVNQYSHEVDVQNSGEDLTCMVQVIAANSYEYLFSENACKPAMRFDLIRKKDKHVIEVLPPLLVPAFERKSDGSELYNIVVINSDGLLTAVGYNGKFLWNSKVSRLFLAKEDQTHKSNLALFLYSLENEDQKEVQPNNRYIIVQGSKNIAVVNLNGDLMVEHNIESQGEPVMGPVFGDLSNDGNNEILIVTATKIAAYNVRVIQNVSFLPVCIAGIIALISYNIYIIAITYYKKLE</sequence>
<evidence type="ECO:0000256" key="1">
    <source>
        <dbReference type="SAM" id="Phobius"/>
    </source>
</evidence>
<organism evidence="3 4">
    <name type="scientific">Entamoeba invadens IP1</name>
    <dbReference type="NCBI Taxonomy" id="370355"/>
    <lineage>
        <taxon>Eukaryota</taxon>
        <taxon>Amoebozoa</taxon>
        <taxon>Evosea</taxon>
        <taxon>Archamoebae</taxon>
        <taxon>Mastigamoebida</taxon>
        <taxon>Entamoebidae</taxon>
        <taxon>Entamoeba</taxon>
    </lineage>
</organism>
<keyword evidence="2" id="KW-0732">Signal</keyword>
<name>A0A0A1TZN5_ENTIV</name>
<evidence type="ECO:0000313" key="3">
    <source>
        <dbReference type="EMBL" id="ELP85645.1"/>
    </source>
</evidence>
<evidence type="ECO:0000256" key="2">
    <source>
        <dbReference type="SAM" id="SignalP"/>
    </source>
</evidence>
<reference evidence="3 4" key="1">
    <citation type="submission" date="2012-10" db="EMBL/GenBank/DDBJ databases">
        <authorList>
            <person name="Zafar N."/>
            <person name="Inman J."/>
            <person name="Hall N."/>
            <person name="Lorenzi H."/>
            <person name="Caler E."/>
        </authorList>
    </citation>
    <scope>NUCLEOTIDE SEQUENCE [LARGE SCALE GENOMIC DNA]</scope>
    <source>
        <strain evidence="3 4">IP1</strain>
    </source>
</reference>
<dbReference type="RefSeq" id="XP_004184991.1">
    <property type="nucleotide sequence ID" value="XM_004184943.1"/>
</dbReference>
<dbReference type="SUPFAM" id="SSF69318">
    <property type="entry name" value="Integrin alpha N-terminal domain"/>
    <property type="match status" value="1"/>
</dbReference>
<feature type="signal peptide" evidence="2">
    <location>
        <begin position="1"/>
        <end position="22"/>
    </location>
</feature>
<dbReference type="GeneID" id="14884579"/>
<dbReference type="AlphaFoldDB" id="A0A0A1TZN5"/>
<dbReference type="EMBL" id="KB207048">
    <property type="protein sequence ID" value="ELP85645.1"/>
    <property type="molecule type" value="Genomic_DNA"/>
</dbReference>
<keyword evidence="1" id="KW-1133">Transmembrane helix</keyword>
<dbReference type="PANTHER" id="PTHR34284">
    <property type="entry name" value="FG-GAP REPEAT-CONTAINING PROTEIN"/>
    <property type="match status" value="1"/>
</dbReference>
<evidence type="ECO:0008006" key="5">
    <source>
        <dbReference type="Google" id="ProtNLM"/>
    </source>
</evidence>